<dbReference type="SUPFAM" id="SSF51905">
    <property type="entry name" value="FAD/NAD(P)-binding domain"/>
    <property type="match status" value="3"/>
</dbReference>
<evidence type="ECO:0008006" key="7">
    <source>
        <dbReference type="Google" id="ProtNLM"/>
    </source>
</evidence>
<evidence type="ECO:0000313" key="5">
    <source>
        <dbReference type="EMBL" id="KAK5144478.1"/>
    </source>
</evidence>
<protein>
    <recommendedName>
        <fullName evidence="7">FAD/NAD(P)-binding domain-containing protein</fullName>
    </recommendedName>
</protein>
<dbReference type="Proteomes" id="UP001308179">
    <property type="component" value="Unassembled WGS sequence"/>
</dbReference>
<dbReference type="InterPro" id="IPR000960">
    <property type="entry name" value="Flavin_mOase"/>
</dbReference>
<dbReference type="EMBL" id="JAVRRR010000222">
    <property type="protein sequence ID" value="KAK5144478.1"/>
    <property type="molecule type" value="Genomic_DNA"/>
</dbReference>
<keyword evidence="6" id="KW-1185">Reference proteome</keyword>
<evidence type="ECO:0000256" key="4">
    <source>
        <dbReference type="ARBA" id="ARBA00023002"/>
    </source>
</evidence>
<name>A0ABR0L722_9PEZI</name>
<evidence type="ECO:0000256" key="3">
    <source>
        <dbReference type="ARBA" id="ARBA00022857"/>
    </source>
</evidence>
<keyword evidence="2" id="KW-0274">FAD</keyword>
<organism evidence="5 6">
    <name type="scientific">Rachicladosporium monterosium</name>
    <dbReference type="NCBI Taxonomy" id="1507873"/>
    <lineage>
        <taxon>Eukaryota</taxon>
        <taxon>Fungi</taxon>
        <taxon>Dikarya</taxon>
        <taxon>Ascomycota</taxon>
        <taxon>Pezizomycotina</taxon>
        <taxon>Dothideomycetes</taxon>
        <taxon>Dothideomycetidae</taxon>
        <taxon>Cladosporiales</taxon>
        <taxon>Cladosporiaceae</taxon>
        <taxon>Rachicladosporium</taxon>
    </lineage>
</organism>
<dbReference type="PRINTS" id="PR00370">
    <property type="entry name" value="FMOXYGENASE"/>
</dbReference>
<accession>A0ABR0L722</accession>
<dbReference type="InterPro" id="IPR020946">
    <property type="entry name" value="Flavin_mOase-like"/>
</dbReference>
<comment type="caution">
    <text evidence="5">The sequence shown here is derived from an EMBL/GenBank/DDBJ whole genome shotgun (WGS) entry which is preliminary data.</text>
</comment>
<keyword evidence="3" id="KW-0521">NADP</keyword>
<proteinExistence type="predicted"/>
<evidence type="ECO:0000256" key="2">
    <source>
        <dbReference type="ARBA" id="ARBA00022827"/>
    </source>
</evidence>
<reference evidence="5 6" key="1">
    <citation type="submission" date="2023-08" db="EMBL/GenBank/DDBJ databases">
        <title>Black Yeasts Isolated from many extreme environments.</title>
        <authorList>
            <person name="Coleine C."/>
            <person name="Stajich J.E."/>
            <person name="Selbmann L."/>
        </authorList>
    </citation>
    <scope>NUCLEOTIDE SEQUENCE [LARGE SCALE GENOMIC DNA]</scope>
    <source>
        <strain evidence="5 6">CCFEE 5386</strain>
    </source>
</reference>
<evidence type="ECO:0000256" key="1">
    <source>
        <dbReference type="ARBA" id="ARBA00022630"/>
    </source>
</evidence>
<dbReference type="InterPro" id="IPR036188">
    <property type="entry name" value="FAD/NAD-bd_sf"/>
</dbReference>
<dbReference type="PANTHER" id="PTHR43098:SF5">
    <property type="entry name" value="DUAL-FUNCTIONAL MONOOXYGENASE_METHYLTRANSFERASE PSOF"/>
    <property type="match status" value="1"/>
</dbReference>
<sequence>MGSIGEPTSKASAKDLDYEVLVIGAGLSGILSLYRLRELGFRARVLEAGSGAGGTWYWNRCSDPGARFDSESYSYQFTFSQEVLDEWDWTEHFAGQPEILAYINFLCDKFDLRSDIQFHTKVTTAHFDQSNNSWRLTDDDGKQYTCRWLITAIGFLSAPTLPNIPGVHDFKGEAHHTSRWPQHPVTFENKRVGLIGTGATGIQCIQEIAKTAGHQTVFQRTPNWAVPLHNSPISTEEMSTIRQDYPAIFDRCHRSYMNFLHMPETRALSEVSQEEREAFWADLYDNGRGFRLWLSNYRDVAFDKKANRICSDWIADRIRQRVHDPETAERLIPKNHGFGTKRVPMETGYYEAYNQPNVRLVDVTETPIQRITATGIQTSTETLDLDMLIYATGFDAVTGAFDAMDIRGLDGLALKDRWEGSPRTYVGMTVDGFPNLFMSMGPHQSYGNIPRSIEYAVTWITAALAHFREKDVAYVEATAEGVEMWTRHVVDAAKGSLANEVDSWMTGVNGNVAGKQKRIINRYTGSAPGFRKFCDGIAGGGYSTFKLA</sequence>
<gene>
    <name evidence="5" type="ORF">LTR32_003605</name>
</gene>
<dbReference type="Pfam" id="PF00743">
    <property type="entry name" value="FMO-like"/>
    <property type="match status" value="1"/>
</dbReference>
<dbReference type="Gene3D" id="3.50.50.60">
    <property type="entry name" value="FAD/NAD(P)-binding domain"/>
    <property type="match status" value="2"/>
</dbReference>
<evidence type="ECO:0000313" key="6">
    <source>
        <dbReference type="Proteomes" id="UP001308179"/>
    </source>
</evidence>
<keyword evidence="4" id="KW-0560">Oxidoreductase</keyword>
<dbReference type="PANTHER" id="PTHR43098">
    <property type="entry name" value="L-ORNITHINE N(5)-MONOOXYGENASE-RELATED"/>
    <property type="match status" value="1"/>
</dbReference>
<keyword evidence="1" id="KW-0285">Flavoprotein</keyword>
<dbReference type="InterPro" id="IPR050775">
    <property type="entry name" value="FAD-binding_Monooxygenases"/>
</dbReference>